<dbReference type="SUPFAM" id="SSF56281">
    <property type="entry name" value="Metallo-hydrolase/oxidoreductase"/>
    <property type="match status" value="1"/>
</dbReference>
<dbReference type="EMBL" id="FOZX01000015">
    <property type="protein sequence ID" value="SFT08437.1"/>
    <property type="molecule type" value="Genomic_DNA"/>
</dbReference>
<accession>A0A1I6V4B8</accession>
<dbReference type="RefSeq" id="WP_093424098.1">
    <property type="nucleotide sequence ID" value="NZ_FOZX01000015.1"/>
</dbReference>
<proteinExistence type="predicted"/>
<organism evidence="2 3">
    <name type="scientific">Saccharopolyspora flava</name>
    <dbReference type="NCBI Taxonomy" id="95161"/>
    <lineage>
        <taxon>Bacteria</taxon>
        <taxon>Bacillati</taxon>
        <taxon>Actinomycetota</taxon>
        <taxon>Actinomycetes</taxon>
        <taxon>Pseudonocardiales</taxon>
        <taxon>Pseudonocardiaceae</taxon>
        <taxon>Saccharopolyspora</taxon>
    </lineage>
</organism>
<dbReference type="Proteomes" id="UP000198852">
    <property type="component" value="Unassembled WGS sequence"/>
</dbReference>
<dbReference type="AlphaFoldDB" id="A0A1I6V4B8"/>
<dbReference type="Pfam" id="PF00753">
    <property type="entry name" value="Lactamase_B"/>
    <property type="match status" value="1"/>
</dbReference>
<sequence length="302" mass="32631">MSGPRPGRAEEISDGVHAFVQPDGSWMINNSGFVVGRSGVVCIDACATERRTRELLAAIGEVTSAPVRTLVNTHHHPDHTAGNGFFPNATIVAHERARAEMSALGLPANDGIWSEVDYGDLELQLPFLTFTDRISVWADDLRCELIHPGRPAHTSNDVVVWIPEHSVLFAGDLVFHGGTPFLLSGSVRGSIEVLENFLKPLGAATIVPGHGPVCGPEVIDEVLDYLRFVLDVAARGREAGLSPLELARETDLGRFAEWTDVERIVGNLHSVYAEESGQPLNPGAAFRDMVAYNGGRPLTCWA</sequence>
<keyword evidence="3" id="KW-1185">Reference proteome</keyword>
<gene>
    <name evidence="2" type="ORF">SAMN05660874_05580</name>
</gene>
<protein>
    <submittedName>
        <fullName evidence="2">Cyclase</fullName>
    </submittedName>
</protein>
<dbReference type="InterPro" id="IPR036866">
    <property type="entry name" value="RibonucZ/Hydroxyglut_hydro"/>
</dbReference>
<dbReference type="InterPro" id="IPR001279">
    <property type="entry name" value="Metallo-B-lactamas"/>
</dbReference>
<dbReference type="CDD" id="cd16282">
    <property type="entry name" value="metallo-hydrolase-like_MBL-fold"/>
    <property type="match status" value="1"/>
</dbReference>
<dbReference type="OrthoDB" id="420651at2"/>
<dbReference type="InterPro" id="IPR050855">
    <property type="entry name" value="NDM-1-like"/>
</dbReference>
<dbReference type="Gene3D" id="3.60.15.10">
    <property type="entry name" value="Ribonuclease Z/Hydroxyacylglutathione hydrolase-like"/>
    <property type="match status" value="1"/>
</dbReference>
<dbReference type="SMART" id="SM00849">
    <property type="entry name" value="Lactamase_B"/>
    <property type="match status" value="1"/>
</dbReference>
<evidence type="ECO:0000313" key="3">
    <source>
        <dbReference type="Proteomes" id="UP000198852"/>
    </source>
</evidence>
<dbReference type="STRING" id="95161.SAMN05660874_05580"/>
<dbReference type="PANTHER" id="PTHR42951">
    <property type="entry name" value="METALLO-BETA-LACTAMASE DOMAIN-CONTAINING"/>
    <property type="match status" value="1"/>
</dbReference>
<reference evidence="3" key="1">
    <citation type="submission" date="2016-10" db="EMBL/GenBank/DDBJ databases">
        <authorList>
            <person name="Varghese N."/>
            <person name="Submissions S."/>
        </authorList>
    </citation>
    <scope>NUCLEOTIDE SEQUENCE [LARGE SCALE GENOMIC DNA]</scope>
    <source>
        <strain evidence="3">DSM 44771</strain>
    </source>
</reference>
<name>A0A1I6V4B8_9PSEU</name>
<evidence type="ECO:0000259" key="1">
    <source>
        <dbReference type="SMART" id="SM00849"/>
    </source>
</evidence>
<evidence type="ECO:0000313" key="2">
    <source>
        <dbReference type="EMBL" id="SFT08437.1"/>
    </source>
</evidence>
<feature type="domain" description="Metallo-beta-lactamase" evidence="1">
    <location>
        <begin position="28"/>
        <end position="210"/>
    </location>
</feature>